<name>A0A433QT85_9FUNG</name>
<dbReference type="EMBL" id="RBNJ01001616">
    <property type="protein sequence ID" value="RUS32975.1"/>
    <property type="molecule type" value="Genomic_DNA"/>
</dbReference>
<keyword evidence="2" id="KW-1185">Reference proteome</keyword>
<dbReference type="GO" id="GO:0000447">
    <property type="term" value="P:endonucleolytic cleavage in ITS1 to separate SSU-rRNA from 5.8S rRNA and LSU-rRNA from tricistronic rRNA transcript (SSU-rRNA, 5.8S rRNA, LSU-rRNA)"/>
    <property type="evidence" value="ECO:0007669"/>
    <property type="project" value="TreeGrafter"/>
</dbReference>
<dbReference type="GO" id="GO:0000172">
    <property type="term" value="C:ribonuclease MRP complex"/>
    <property type="evidence" value="ECO:0007669"/>
    <property type="project" value="TreeGrafter"/>
</dbReference>
<evidence type="ECO:0000313" key="1">
    <source>
        <dbReference type="EMBL" id="RUS32975.1"/>
    </source>
</evidence>
<protein>
    <submittedName>
        <fullName evidence="1">Ribonuclease P 40kDa subunit-domain-containing protein</fullName>
    </submittedName>
</protein>
<dbReference type="PANTHER" id="PTHR15396:SF1">
    <property type="entry name" value="RIBONUCLEASE P PROTEIN SUBUNIT P40"/>
    <property type="match status" value="1"/>
</dbReference>
<evidence type="ECO:0000313" key="2">
    <source>
        <dbReference type="Proteomes" id="UP000274822"/>
    </source>
</evidence>
<proteinExistence type="predicted"/>
<comment type="caution">
    <text evidence="1">The sequence shown here is derived from an EMBL/GenBank/DDBJ whole genome shotgun (WGS) entry which is preliminary data.</text>
</comment>
<dbReference type="PANTHER" id="PTHR15396">
    <property type="entry name" value="RIBONUCLEASE P PROTEIN SUBUNIT P40"/>
    <property type="match status" value="1"/>
</dbReference>
<sequence length="379" mass="43125">MAYNPQFPHPKAKLFLSHSSFSAKNPRHQAIISTHPFNHEAEVFLPNTSIKDIEKIFDGISGFYYRVDLPLSFFLSQKVINQYVRSGKVAMGLARIGGGIDTDDVVALEGNGNLILSVTKDTYEQLGLPGKAAQFGPDKQRFVVQIDLTAKSMVPGKKGYDRIKWCFENTLNKKFTFFIASVNSSTGVTEEIEFPGEVEPSKIPLKRTLHESRGILIPDLNGIKTISTEDEWKQEALDFYEWLGLASLRARRSVRFIIPIARAQFDRKRMHNTMDWLHTNLPSRTNSRYITVYLYFTSITAASSLILAYHICAYSSQNLNPTHALWASFTVWGFQDSPISWRHQEHGHLVSGENHYTFVTWPDETYVLYQQLGTLDAYS</sequence>
<dbReference type="InterPro" id="IPR013893">
    <property type="entry name" value="RNase_P_Rpp40"/>
</dbReference>
<dbReference type="GO" id="GO:0004526">
    <property type="term" value="F:ribonuclease P activity"/>
    <property type="evidence" value="ECO:0007669"/>
    <property type="project" value="TreeGrafter"/>
</dbReference>
<gene>
    <name evidence="1" type="ORF">BC938DRAFT_473644</name>
</gene>
<organism evidence="1 2">
    <name type="scientific">Jimgerdemannia flammicorona</name>
    <dbReference type="NCBI Taxonomy" id="994334"/>
    <lineage>
        <taxon>Eukaryota</taxon>
        <taxon>Fungi</taxon>
        <taxon>Fungi incertae sedis</taxon>
        <taxon>Mucoromycota</taxon>
        <taxon>Mucoromycotina</taxon>
        <taxon>Endogonomycetes</taxon>
        <taxon>Endogonales</taxon>
        <taxon>Endogonaceae</taxon>
        <taxon>Jimgerdemannia</taxon>
    </lineage>
</organism>
<accession>A0A433QT85</accession>
<dbReference type="GO" id="GO:0030681">
    <property type="term" value="C:multimeric ribonuclease P complex"/>
    <property type="evidence" value="ECO:0007669"/>
    <property type="project" value="TreeGrafter"/>
</dbReference>
<reference evidence="1 2" key="1">
    <citation type="journal article" date="2018" name="New Phytol.">
        <title>Phylogenomics of Endogonaceae and evolution of mycorrhizas within Mucoromycota.</title>
        <authorList>
            <person name="Chang Y."/>
            <person name="Desiro A."/>
            <person name="Na H."/>
            <person name="Sandor L."/>
            <person name="Lipzen A."/>
            <person name="Clum A."/>
            <person name="Barry K."/>
            <person name="Grigoriev I.V."/>
            <person name="Martin F.M."/>
            <person name="Stajich J.E."/>
            <person name="Smith M.E."/>
            <person name="Bonito G."/>
            <person name="Spatafora J.W."/>
        </authorList>
    </citation>
    <scope>NUCLEOTIDE SEQUENCE [LARGE SCALE GENOMIC DNA]</scope>
    <source>
        <strain evidence="1 2">AD002</strain>
    </source>
</reference>
<dbReference type="AlphaFoldDB" id="A0A433QT85"/>
<dbReference type="Proteomes" id="UP000274822">
    <property type="component" value="Unassembled WGS sequence"/>
</dbReference>
<dbReference type="GO" id="GO:0000171">
    <property type="term" value="F:ribonuclease MRP activity"/>
    <property type="evidence" value="ECO:0007669"/>
    <property type="project" value="TreeGrafter"/>
</dbReference>
<dbReference type="Pfam" id="PF08584">
    <property type="entry name" value="Ribonuc_P_40"/>
    <property type="match status" value="1"/>
</dbReference>
<dbReference type="GO" id="GO:0001682">
    <property type="term" value="P:tRNA 5'-leader removal"/>
    <property type="evidence" value="ECO:0007669"/>
    <property type="project" value="InterPro"/>
</dbReference>